<dbReference type="Proteomes" id="UP000549617">
    <property type="component" value="Unassembled WGS sequence"/>
</dbReference>
<dbReference type="Pfam" id="PF07589">
    <property type="entry name" value="PEP-CTERM"/>
    <property type="match status" value="1"/>
</dbReference>
<accession>A0A7W9EDR6</accession>
<comment type="caution">
    <text evidence="2">The sequence shown here is derived from an EMBL/GenBank/DDBJ whole genome shotgun (WGS) entry which is preliminary data.</text>
</comment>
<dbReference type="InterPro" id="IPR013424">
    <property type="entry name" value="Ice-binding_C"/>
</dbReference>
<evidence type="ECO:0000259" key="1">
    <source>
        <dbReference type="Pfam" id="PF07589"/>
    </source>
</evidence>
<organism evidence="2 3">
    <name type="scientific">Sphingobium boeckii</name>
    <dbReference type="NCBI Taxonomy" id="1082345"/>
    <lineage>
        <taxon>Bacteria</taxon>
        <taxon>Pseudomonadati</taxon>
        <taxon>Pseudomonadota</taxon>
        <taxon>Alphaproteobacteria</taxon>
        <taxon>Sphingomonadales</taxon>
        <taxon>Sphingomonadaceae</taxon>
        <taxon>Sphingobium</taxon>
    </lineage>
</organism>
<protein>
    <recommendedName>
        <fullName evidence="1">Ice-binding protein C-terminal domain-containing protein</fullName>
    </recommendedName>
</protein>
<dbReference type="EMBL" id="JACIJC010000002">
    <property type="protein sequence ID" value="MBB5685397.1"/>
    <property type="molecule type" value="Genomic_DNA"/>
</dbReference>
<keyword evidence="3" id="KW-1185">Reference proteome</keyword>
<feature type="domain" description="Ice-binding protein C-terminal" evidence="1">
    <location>
        <begin position="189"/>
        <end position="213"/>
    </location>
</feature>
<evidence type="ECO:0000313" key="2">
    <source>
        <dbReference type="EMBL" id="MBB5685397.1"/>
    </source>
</evidence>
<dbReference type="NCBIfam" id="NF035944">
    <property type="entry name" value="PEPxxWA-CTERM"/>
    <property type="match status" value="1"/>
</dbReference>
<dbReference type="NCBIfam" id="TIGR02595">
    <property type="entry name" value="PEP_CTERM"/>
    <property type="match status" value="1"/>
</dbReference>
<evidence type="ECO:0000313" key="3">
    <source>
        <dbReference type="Proteomes" id="UP000549617"/>
    </source>
</evidence>
<gene>
    <name evidence="2" type="ORF">FHS49_001405</name>
</gene>
<name>A0A7W9EDR6_9SPHN</name>
<sequence length="222" mass="23037">MAFASSSAIAANLLSNGSFEDGADGFDDWTLGGSSLDGFPPVVIGYNNTNSYPTGAFGESIPTDNAVGNPAFDAVGRQAVYFVADRAGPQTLSQAVAGLVLGQTYQFGFDVYIPQNGQNNANPADLSASVGGINFGPFNAGALAAQNWFHYSTTGVSTVNGAGNFQFTFNSGGIPAKDFVVDRVYLTAAIPEPTTWAMMLVGFGAVGGAMRSRSRRRIASFV</sequence>
<proteinExistence type="predicted"/>
<reference evidence="2 3" key="1">
    <citation type="submission" date="2020-08" db="EMBL/GenBank/DDBJ databases">
        <title>Genomic Encyclopedia of Type Strains, Phase IV (KMG-IV): sequencing the most valuable type-strain genomes for metagenomic binning, comparative biology and taxonomic classification.</title>
        <authorList>
            <person name="Goeker M."/>
        </authorList>
    </citation>
    <scope>NUCLEOTIDE SEQUENCE [LARGE SCALE GENOMIC DNA]</scope>
    <source>
        <strain evidence="2 3">DSM 25079</strain>
    </source>
</reference>
<dbReference type="AlphaFoldDB" id="A0A7W9EDR6"/>
<dbReference type="Gene3D" id="2.60.120.260">
    <property type="entry name" value="Galactose-binding domain-like"/>
    <property type="match status" value="1"/>
</dbReference>